<sequence>MSIAQCHTSLRLLKLLKYAPRATRPCSPSNPATAPTLEAALDPDSIPANSGPSSASSRGLCRCIS</sequence>
<proteinExistence type="predicted"/>
<feature type="compositionally biased region" description="Polar residues" evidence="1">
    <location>
        <begin position="47"/>
        <end position="57"/>
    </location>
</feature>
<feature type="non-terminal residue" evidence="2">
    <location>
        <position position="1"/>
    </location>
</feature>
<reference evidence="2" key="1">
    <citation type="journal article" date="2020" name="Phytopathology">
        <title>Genome Sequence Resources of Colletotrichum truncatum, C. plurivorum, C. musicola, and C. sojae: Four Species Pathogenic to Soybean (Glycine max).</title>
        <authorList>
            <person name="Rogerio F."/>
            <person name="Boufleur T.R."/>
            <person name="Ciampi-Guillardi M."/>
            <person name="Sukno S.A."/>
            <person name="Thon M.R."/>
            <person name="Massola Junior N.S."/>
            <person name="Baroncelli R."/>
        </authorList>
    </citation>
    <scope>NUCLEOTIDE SEQUENCE</scope>
    <source>
        <strain evidence="2">LFN0074</strain>
    </source>
</reference>
<organism evidence="2 3">
    <name type="scientific">Colletotrichum musicola</name>
    <dbReference type="NCBI Taxonomy" id="2175873"/>
    <lineage>
        <taxon>Eukaryota</taxon>
        <taxon>Fungi</taxon>
        <taxon>Dikarya</taxon>
        <taxon>Ascomycota</taxon>
        <taxon>Pezizomycotina</taxon>
        <taxon>Sordariomycetes</taxon>
        <taxon>Hypocreomycetidae</taxon>
        <taxon>Glomerellales</taxon>
        <taxon>Glomerellaceae</taxon>
        <taxon>Colletotrichum</taxon>
        <taxon>Colletotrichum orchidearum species complex</taxon>
    </lineage>
</organism>
<name>A0A8H6ILD7_9PEZI</name>
<comment type="caution">
    <text evidence="2">The sequence shown here is derived from an EMBL/GenBank/DDBJ whole genome shotgun (WGS) entry which is preliminary data.</text>
</comment>
<feature type="region of interest" description="Disordered" evidence="1">
    <location>
        <begin position="22"/>
        <end position="65"/>
    </location>
</feature>
<dbReference type="AlphaFoldDB" id="A0A8H6ILD7"/>
<dbReference type="EMBL" id="WIGM01002124">
    <property type="protein sequence ID" value="KAF6783596.1"/>
    <property type="molecule type" value="Genomic_DNA"/>
</dbReference>
<accession>A0A8H6ILD7</accession>
<dbReference type="Proteomes" id="UP000639643">
    <property type="component" value="Unassembled WGS sequence"/>
</dbReference>
<keyword evidence="3" id="KW-1185">Reference proteome</keyword>
<evidence type="ECO:0000313" key="2">
    <source>
        <dbReference type="EMBL" id="KAF6783596.1"/>
    </source>
</evidence>
<evidence type="ECO:0000256" key="1">
    <source>
        <dbReference type="SAM" id="MobiDB-lite"/>
    </source>
</evidence>
<gene>
    <name evidence="2" type="ORF">CMUS01_16666</name>
</gene>
<evidence type="ECO:0000313" key="3">
    <source>
        <dbReference type="Proteomes" id="UP000639643"/>
    </source>
</evidence>
<protein>
    <submittedName>
        <fullName evidence="2">Uncharacterized protein</fullName>
    </submittedName>
</protein>